<evidence type="ECO:0000259" key="7">
    <source>
        <dbReference type="Pfam" id="PF00326"/>
    </source>
</evidence>
<dbReference type="PANTHER" id="PTHR11757">
    <property type="entry name" value="PROTEASE FAMILY S9A OLIGOPEPTIDASE"/>
    <property type="match status" value="1"/>
</dbReference>
<evidence type="ECO:0000259" key="8">
    <source>
        <dbReference type="Pfam" id="PF02897"/>
    </source>
</evidence>
<evidence type="ECO:0000313" key="10">
    <source>
        <dbReference type="Proteomes" id="UP000290057"/>
    </source>
</evidence>
<dbReference type="Gene3D" id="2.130.10.120">
    <property type="entry name" value="Prolyl oligopeptidase, N-terminal domain"/>
    <property type="match status" value="1"/>
</dbReference>
<dbReference type="SUPFAM" id="SSF53474">
    <property type="entry name" value="alpha/beta-Hydrolases"/>
    <property type="match status" value="1"/>
</dbReference>
<keyword evidence="2" id="KW-0645">Protease</keyword>
<keyword evidence="10" id="KW-1185">Reference proteome</keyword>
<feature type="region of interest" description="Disordered" evidence="5">
    <location>
        <begin position="25"/>
        <end position="46"/>
    </location>
</feature>
<dbReference type="Pfam" id="PF00326">
    <property type="entry name" value="Peptidase_S9"/>
    <property type="match status" value="1"/>
</dbReference>
<evidence type="ECO:0000256" key="5">
    <source>
        <dbReference type="SAM" id="MobiDB-lite"/>
    </source>
</evidence>
<evidence type="ECO:0000256" key="4">
    <source>
        <dbReference type="ARBA" id="ARBA00022825"/>
    </source>
</evidence>
<dbReference type="InterPro" id="IPR023302">
    <property type="entry name" value="Pept_S9A_N"/>
</dbReference>
<evidence type="ECO:0000313" key="9">
    <source>
        <dbReference type="EMBL" id="BBI19709.1"/>
    </source>
</evidence>
<comment type="similarity">
    <text evidence="1">Belongs to the peptidase S9A family.</text>
</comment>
<feature type="signal peptide" evidence="6">
    <location>
        <begin position="1"/>
        <end position="23"/>
    </location>
</feature>
<name>A0A3T1CFF7_9SPHN</name>
<dbReference type="InterPro" id="IPR002470">
    <property type="entry name" value="Peptidase_S9A"/>
</dbReference>
<dbReference type="PANTHER" id="PTHR11757:SF19">
    <property type="entry name" value="PROLYL ENDOPEPTIDASE-LIKE"/>
    <property type="match status" value="1"/>
</dbReference>
<keyword evidence="6" id="KW-0732">Signal</keyword>
<dbReference type="GO" id="GO:0006508">
    <property type="term" value="P:proteolysis"/>
    <property type="evidence" value="ECO:0007669"/>
    <property type="project" value="UniProtKB-KW"/>
</dbReference>
<organism evidence="9 10">
    <name type="scientific">Qipengyuania flava</name>
    <dbReference type="NCBI Taxonomy" id="192812"/>
    <lineage>
        <taxon>Bacteria</taxon>
        <taxon>Pseudomonadati</taxon>
        <taxon>Pseudomonadota</taxon>
        <taxon>Alphaproteobacteria</taxon>
        <taxon>Sphingomonadales</taxon>
        <taxon>Erythrobacteraceae</taxon>
        <taxon>Qipengyuania</taxon>
    </lineage>
</organism>
<evidence type="ECO:0000256" key="1">
    <source>
        <dbReference type="ARBA" id="ARBA00005228"/>
    </source>
</evidence>
<sequence>MPFMRYAAFLSAASLALAAPLNAQNSEGTTVTQPTSPPTAEKREHSYSHHGITISDPYHWLKDQSYPTIDDEDVLDHLKAENAWFEARMKPQQELVDSLFEEMKARIKENDSTVPQRRGDYLYWSEFEEGAEYRKYYRRPVSGGSPDLILDENLLADGLEYFRLGAFSVSQNGRYLAYSADTNGSERFTARIKDLETGELLPDEIPGTLSGLVWVKNDTALVYGTADENWRVHDATMHVLGTPVSKDVELYRETQDEGFRVGAGLSAQEDWLIISTGDNETSEVRLVPADDPTAEPIVVRQRQKGVEYDVDVRDGTLWVHTNDDHVNFRLATAKLDKPGEWTTLIAGSDEFYLTDFELFKDFYVTEGRLRGLDQIQLRSYADPNLVKPVAFAEASFSAGLSNNPEYDQDRLRLAYESMVTPDSVYDYHVATGELELLKQQEIPSGYDPSLYTTERVEIAARDGTKVPVSIIMRKDRPKTGPLHLYAYGAYGYAVPPGFSTSRLSLVDRGYAYAIAHIRGGDDLGRKWYLQGKLNERTNTFNDFVDVAKGLIDQGYTEKGKISISGGSAGGELMGVVVNTDPDLWGAVVAHVPFVDVLSTMLDEDLPLTPGEWPEWGNPILSKQAFAYILSYSPYDQVVAQDYPPMLVTAGLNDPRVTYWEPAKWVAKLREVKTGDSELLLKTNMGAGHGGKSGRFQSIYETAEEVAFILWQMGEAE</sequence>
<feature type="chain" id="PRO_5019000347" evidence="6">
    <location>
        <begin position="24"/>
        <end position="716"/>
    </location>
</feature>
<dbReference type="InterPro" id="IPR051543">
    <property type="entry name" value="Serine_Peptidase_S9A"/>
</dbReference>
<dbReference type="Proteomes" id="UP000290057">
    <property type="component" value="Chromosome"/>
</dbReference>
<dbReference type="PRINTS" id="PR00862">
    <property type="entry name" value="PROLIGOPTASE"/>
</dbReference>
<dbReference type="Gene3D" id="3.40.50.1820">
    <property type="entry name" value="alpha/beta hydrolase"/>
    <property type="match status" value="1"/>
</dbReference>
<feature type="domain" description="Peptidase S9A N-terminal" evidence="8">
    <location>
        <begin position="37"/>
        <end position="440"/>
    </location>
</feature>
<proteinExistence type="inferred from homology"/>
<dbReference type="AlphaFoldDB" id="A0A3T1CFF7"/>
<gene>
    <name evidence="9" type="primary">ptrB</name>
    <name evidence="9" type="ORF">EKJ_05560</name>
</gene>
<reference evidence="9 10" key="1">
    <citation type="submission" date="2019-01" db="EMBL/GenBank/DDBJ databases">
        <title>Complete genome sequence of Erythrobacter flavus KJ5.</title>
        <authorList>
            <person name="Kanesaki Y."/>
            <person name="Brotosudarmo T."/>
            <person name="Moriuchi R."/>
            <person name="Awai K."/>
        </authorList>
    </citation>
    <scope>NUCLEOTIDE SEQUENCE [LARGE SCALE GENOMIC DNA]</scope>
    <source>
        <strain evidence="9 10">KJ5</strain>
    </source>
</reference>
<dbReference type="InterPro" id="IPR001375">
    <property type="entry name" value="Peptidase_S9_cat"/>
</dbReference>
<dbReference type="Pfam" id="PF02897">
    <property type="entry name" value="Peptidase_S9_N"/>
    <property type="match status" value="1"/>
</dbReference>
<feature type="domain" description="Peptidase S9 prolyl oligopeptidase catalytic" evidence="7">
    <location>
        <begin position="498"/>
        <end position="713"/>
    </location>
</feature>
<keyword evidence="4" id="KW-0720">Serine protease</keyword>
<feature type="compositionally biased region" description="Polar residues" evidence="5">
    <location>
        <begin position="25"/>
        <end position="34"/>
    </location>
</feature>
<evidence type="ECO:0000256" key="2">
    <source>
        <dbReference type="ARBA" id="ARBA00022670"/>
    </source>
</evidence>
<evidence type="ECO:0000256" key="3">
    <source>
        <dbReference type="ARBA" id="ARBA00022801"/>
    </source>
</evidence>
<dbReference type="GO" id="GO:0004252">
    <property type="term" value="F:serine-type endopeptidase activity"/>
    <property type="evidence" value="ECO:0007669"/>
    <property type="project" value="InterPro"/>
</dbReference>
<accession>A0A3T1CFF7</accession>
<protein>
    <submittedName>
        <fullName evidence="9">Peptidase S9</fullName>
    </submittedName>
</protein>
<evidence type="ECO:0000256" key="6">
    <source>
        <dbReference type="SAM" id="SignalP"/>
    </source>
</evidence>
<dbReference type="InterPro" id="IPR029058">
    <property type="entry name" value="AB_hydrolase_fold"/>
</dbReference>
<dbReference type="SUPFAM" id="SSF50993">
    <property type="entry name" value="Peptidase/esterase 'gauge' domain"/>
    <property type="match status" value="1"/>
</dbReference>
<dbReference type="EMBL" id="AP019389">
    <property type="protein sequence ID" value="BBI19709.1"/>
    <property type="molecule type" value="Genomic_DNA"/>
</dbReference>
<keyword evidence="3" id="KW-0378">Hydrolase</keyword>